<organism evidence="2 3">
    <name type="scientific">Candidatus Accumulibacter aalborgensis</name>
    <dbReference type="NCBI Taxonomy" id="1860102"/>
    <lineage>
        <taxon>Bacteria</taxon>
        <taxon>Pseudomonadati</taxon>
        <taxon>Pseudomonadota</taxon>
        <taxon>Betaproteobacteria</taxon>
        <taxon>Candidatus Accumulibacter</taxon>
    </lineage>
</organism>
<evidence type="ECO:0000313" key="3">
    <source>
        <dbReference type="Proteomes" id="UP000199169"/>
    </source>
</evidence>
<feature type="region of interest" description="Disordered" evidence="1">
    <location>
        <begin position="62"/>
        <end position="115"/>
    </location>
</feature>
<gene>
    <name evidence="2" type="ORF">ACCAA_310058</name>
</gene>
<evidence type="ECO:0000313" key="2">
    <source>
        <dbReference type="EMBL" id="SBT06310.1"/>
    </source>
</evidence>
<keyword evidence="3" id="KW-1185">Reference proteome</keyword>
<feature type="compositionally biased region" description="Basic and acidic residues" evidence="1">
    <location>
        <begin position="100"/>
        <end position="109"/>
    </location>
</feature>
<protein>
    <submittedName>
        <fullName evidence="2">Uncharacterized protein</fullName>
    </submittedName>
</protein>
<name>A0A1A8XMC3_9PROT</name>
<sequence>MLAARCLREKHMQAARGNPTSVDRVVPDNLPDSAVAPGAKCEIDATWWGLLYSLTRNRFRDAYHDSSDTQPKRRPGRRGDAPLARTRRDRPQPLPLCQRRSGEGADTLRRQRRAQ</sequence>
<dbReference type="STRING" id="1860102.ACCAA_310058"/>
<dbReference type="Proteomes" id="UP000199169">
    <property type="component" value="Unassembled WGS sequence"/>
</dbReference>
<accession>A0A1A8XMC3</accession>
<dbReference type="AlphaFoldDB" id="A0A1A8XMC3"/>
<dbReference type="EMBL" id="FLQX01000107">
    <property type="protein sequence ID" value="SBT06310.1"/>
    <property type="molecule type" value="Genomic_DNA"/>
</dbReference>
<feature type="compositionally biased region" description="Basic and acidic residues" evidence="1">
    <location>
        <begin position="62"/>
        <end position="71"/>
    </location>
</feature>
<proteinExistence type="predicted"/>
<evidence type="ECO:0000256" key="1">
    <source>
        <dbReference type="SAM" id="MobiDB-lite"/>
    </source>
</evidence>
<reference evidence="2 3" key="1">
    <citation type="submission" date="2016-06" db="EMBL/GenBank/DDBJ databases">
        <authorList>
            <person name="Kjaerup R.B."/>
            <person name="Dalgaard T.S."/>
            <person name="Juul-Madsen H.R."/>
        </authorList>
    </citation>
    <scope>NUCLEOTIDE SEQUENCE [LARGE SCALE GENOMIC DNA]</scope>
    <source>
        <strain evidence="2">3</strain>
    </source>
</reference>